<evidence type="ECO:0000256" key="9">
    <source>
        <dbReference type="ARBA" id="ARBA00023014"/>
    </source>
</evidence>
<accession>A0A443I5W3</accession>
<protein>
    <submittedName>
        <fullName evidence="11">DNA replication factor Dna2</fullName>
    </submittedName>
</protein>
<dbReference type="GO" id="GO:0046872">
    <property type="term" value="F:metal ion binding"/>
    <property type="evidence" value="ECO:0007669"/>
    <property type="project" value="UniProtKB-KW"/>
</dbReference>
<keyword evidence="7" id="KW-0067">ATP-binding</keyword>
<sequence length="92" mass="10432">MIILHPDHLISATVVADAISCQRRAVLQDRIKSASDLGKPQVYGNIFHEVFQTALRANRWDLSWLQKTVQDILAGYVDSLYAYEIPASHPHF</sequence>
<keyword evidence="4" id="KW-0547">Nucleotide-binding</keyword>
<evidence type="ECO:0000313" key="12">
    <source>
        <dbReference type="Proteomes" id="UP000283841"/>
    </source>
</evidence>
<evidence type="ECO:0000259" key="10">
    <source>
        <dbReference type="Pfam" id="PF08696"/>
    </source>
</evidence>
<gene>
    <name evidence="11" type="ORF">C8Q69DRAFT_451310</name>
</gene>
<dbReference type="GO" id="GO:0005524">
    <property type="term" value="F:ATP binding"/>
    <property type="evidence" value="ECO:0007669"/>
    <property type="project" value="UniProtKB-KW"/>
</dbReference>
<dbReference type="GO" id="GO:0051536">
    <property type="term" value="F:iron-sulfur cluster binding"/>
    <property type="evidence" value="ECO:0007669"/>
    <property type="project" value="UniProtKB-KW"/>
</dbReference>
<keyword evidence="5" id="KW-0378">Hydrolase</keyword>
<dbReference type="Pfam" id="PF08696">
    <property type="entry name" value="Dna2"/>
    <property type="match status" value="1"/>
</dbReference>
<evidence type="ECO:0000256" key="4">
    <source>
        <dbReference type="ARBA" id="ARBA00022741"/>
    </source>
</evidence>
<dbReference type="GO" id="GO:0016787">
    <property type="term" value="F:hydrolase activity"/>
    <property type="evidence" value="ECO:0007669"/>
    <property type="project" value="UniProtKB-KW"/>
</dbReference>
<evidence type="ECO:0000256" key="8">
    <source>
        <dbReference type="ARBA" id="ARBA00023004"/>
    </source>
</evidence>
<evidence type="ECO:0000256" key="6">
    <source>
        <dbReference type="ARBA" id="ARBA00022806"/>
    </source>
</evidence>
<keyword evidence="8" id="KW-0408">Iron</keyword>
<comment type="caution">
    <text evidence="11">The sequence shown here is derived from an EMBL/GenBank/DDBJ whole genome shotgun (WGS) entry which is preliminary data.</text>
</comment>
<keyword evidence="3" id="KW-0479">Metal-binding</keyword>
<dbReference type="PANTHER" id="PTHR36531">
    <property type="entry name" value="CRISPR-ASSOCIATED EXONUCLEASE CAS4"/>
    <property type="match status" value="1"/>
</dbReference>
<dbReference type="InterPro" id="IPR014808">
    <property type="entry name" value="DNA_replication_fac_Dna2_N"/>
</dbReference>
<dbReference type="EMBL" id="RCNU01000001">
    <property type="protein sequence ID" value="RWQ99478.1"/>
    <property type="molecule type" value="Genomic_DNA"/>
</dbReference>
<evidence type="ECO:0000256" key="5">
    <source>
        <dbReference type="ARBA" id="ARBA00022801"/>
    </source>
</evidence>
<name>A0A443I5W3_BYSSP</name>
<reference evidence="11 12" key="1">
    <citation type="journal article" date="2018" name="Front. Microbiol.">
        <title>Genomic and genetic insights into a cosmopolitan fungus, Paecilomyces variotii (Eurotiales).</title>
        <authorList>
            <person name="Urquhart A.S."/>
            <person name="Mondo S.J."/>
            <person name="Makela M.R."/>
            <person name="Hane J.K."/>
            <person name="Wiebenga A."/>
            <person name="He G."/>
            <person name="Mihaltcheva S."/>
            <person name="Pangilinan J."/>
            <person name="Lipzen A."/>
            <person name="Barry K."/>
            <person name="de Vries R.P."/>
            <person name="Grigoriev I.V."/>
            <person name="Idnurm A."/>
        </authorList>
    </citation>
    <scope>NUCLEOTIDE SEQUENCE [LARGE SCALE GENOMIC DNA]</scope>
    <source>
        <strain evidence="11 12">CBS 101075</strain>
    </source>
</reference>
<keyword evidence="2" id="KW-0540">Nuclease</keyword>
<evidence type="ECO:0000256" key="2">
    <source>
        <dbReference type="ARBA" id="ARBA00022722"/>
    </source>
</evidence>
<dbReference type="STRING" id="264951.A0A443I5W3"/>
<dbReference type="RefSeq" id="XP_028489123.1">
    <property type="nucleotide sequence ID" value="XM_028629484.1"/>
</dbReference>
<dbReference type="GO" id="GO:0004518">
    <property type="term" value="F:nuclease activity"/>
    <property type="evidence" value="ECO:0007669"/>
    <property type="project" value="UniProtKB-KW"/>
</dbReference>
<dbReference type="VEuPathDB" id="FungiDB:C8Q69DRAFT_451310"/>
<keyword evidence="6" id="KW-0347">Helicase</keyword>
<proteinExistence type="predicted"/>
<evidence type="ECO:0000313" key="11">
    <source>
        <dbReference type="EMBL" id="RWQ99478.1"/>
    </source>
</evidence>
<dbReference type="GO" id="GO:0004386">
    <property type="term" value="F:helicase activity"/>
    <property type="evidence" value="ECO:0007669"/>
    <property type="project" value="UniProtKB-KW"/>
</dbReference>
<dbReference type="Proteomes" id="UP000283841">
    <property type="component" value="Unassembled WGS sequence"/>
</dbReference>
<dbReference type="InterPro" id="IPR051827">
    <property type="entry name" value="Cas4_exonuclease"/>
</dbReference>
<keyword evidence="12" id="KW-1185">Reference proteome</keyword>
<evidence type="ECO:0000256" key="1">
    <source>
        <dbReference type="ARBA" id="ARBA00001966"/>
    </source>
</evidence>
<keyword evidence="9" id="KW-0411">Iron-sulfur</keyword>
<evidence type="ECO:0000256" key="3">
    <source>
        <dbReference type="ARBA" id="ARBA00022723"/>
    </source>
</evidence>
<organism evidence="11 12">
    <name type="scientific">Byssochlamys spectabilis</name>
    <name type="common">Paecilomyces variotii</name>
    <dbReference type="NCBI Taxonomy" id="264951"/>
    <lineage>
        <taxon>Eukaryota</taxon>
        <taxon>Fungi</taxon>
        <taxon>Dikarya</taxon>
        <taxon>Ascomycota</taxon>
        <taxon>Pezizomycotina</taxon>
        <taxon>Eurotiomycetes</taxon>
        <taxon>Eurotiomycetidae</taxon>
        <taxon>Eurotiales</taxon>
        <taxon>Thermoascaceae</taxon>
        <taxon>Paecilomyces</taxon>
    </lineage>
</organism>
<evidence type="ECO:0000256" key="7">
    <source>
        <dbReference type="ARBA" id="ARBA00022840"/>
    </source>
</evidence>
<comment type="cofactor">
    <cofactor evidence="1">
        <name>[4Fe-4S] cluster</name>
        <dbReference type="ChEBI" id="CHEBI:49883"/>
    </cofactor>
</comment>
<dbReference type="PANTHER" id="PTHR36531:SF6">
    <property type="entry name" value="DNA REPLICATION ATP-DEPENDENT HELICASE_NUCLEASE DNA2"/>
    <property type="match status" value="1"/>
</dbReference>
<dbReference type="GeneID" id="39598761"/>
<dbReference type="AlphaFoldDB" id="A0A443I5W3"/>
<feature type="domain" description="DNA replication factor Dna2 N-terminal" evidence="10">
    <location>
        <begin position="1"/>
        <end position="85"/>
    </location>
</feature>